<dbReference type="PANTHER" id="PTHR22715:SF0">
    <property type="entry name" value="TRANSFORMING GROWTH FACTOR BETA REGULATOR 1"/>
    <property type="match status" value="1"/>
</dbReference>
<feature type="compositionally biased region" description="Low complexity" evidence="4">
    <location>
        <begin position="384"/>
        <end position="415"/>
    </location>
</feature>
<dbReference type="GO" id="GO:0051726">
    <property type="term" value="P:regulation of cell cycle"/>
    <property type="evidence" value="ECO:0007669"/>
    <property type="project" value="TreeGrafter"/>
</dbReference>
<feature type="region of interest" description="Disordered" evidence="4">
    <location>
        <begin position="684"/>
        <end position="714"/>
    </location>
</feature>
<dbReference type="GO" id="GO:0005634">
    <property type="term" value="C:nucleus"/>
    <property type="evidence" value="ECO:0007669"/>
    <property type="project" value="UniProtKB-SubCell"/>
</dbReference>
<feature type="domain" description="HTH HARE-type" evidence="5">
    <location>
        <begin position="105"/>
        <end position="175"/>
    </location>
</feature>
<keyword evidence="3" id="KW-0539">Nucleus</keyword>
<dbReference type="Pfam" id="PF05066">
    <property type="entry name" value="HARE-HTH"/>
    <property type="match status" value="1"/>
</dbReference>
<dbReference type="KEGG" id="pmrn:116948231"/>
<dbReference type="InterPro" id="IPR003889">
    <property type="entry name" value="FYrich_C"/>
</dbReference>
<feature type="compositionally biased region" description="Pro residues" evidence="4">
    <location>
        <begin position="689"/>
        <end position="702"/>
    </location>
</feature>
<evidence type="ECO:0000256" key="2">
    <source>
        <dbReference type="ARBA" id="ARBA00023163"/>
    </source>
</evidence>
<dbReference type="AlphaFoldDB" id="A0AAJ7TMB7"/>
<gene>
    <name evidence="7" type="primary">TBRG1</name>
</gene>
<comment type="subcellular location">
    <subcellularLocation>
        <location evidence="1">Nucleus</location>
    </subcellularLocation>
</comment>
<evidence type="ECO:0000313" key="6">
    <source>
        <dbReference type="Proteomes" id="UP001318040"/>
    </source>
</evidence>
<feature type="region of interest" description="Disordered" evidence="4">
    <location>
        <begin position="367"/>
        <end position="460"/>
    </location>
</feature>
<feature type="region of interest" description="Disordered" evidence="4">
    <location>
        <begin position="1"/>
        <end position="22"/>
    </location>
</feature>
<dbReference type="InterPro" id="IPR040092">
    <property type="entry name" value="TBRG1"/>
</dbReference>
<protein>
    <submittedName>
        <fullName evidence="7">Transforming growth factor beta regulator 1</fullName>
    </submittedName>
</protein>
<dbReference type="Gene3D" id="3.30.160.360">
    <property type="match status" value="1"/>
</dbReference>
<accession>A0AAJ7TMB7</accession>
<proteinExistence type="predicted"/>
<dbReference type="PANTHER" id="PTHR22715">
    <property type="entry name" value="TRANSFORMING GROWTH FACTOR BETA REGULATED GENE 1"/>
    <property type="match status" value="1"/>
</dbReference>
<organism evidence="6 7">
    <name type="scientific">Petromyzon marinus</name>
    <name type="common">Sea lamprey</name>
    <dbReference type="NCBI Taxonomy" id="7757"/>
    <lineage>
        <taxon>Eukaryota</taxon>
        <taxon>Metazoa</taxon>
        <taxon>Chordata</taxon>
        <taxon>Craniata</taxon>
        <taxon>Vertebrata</taxon>
        <taxon>Cyclostomata</taxon>
        <taxon>Hyperoartia</taxon>
        <taxon>Petromyzontiformes</taxon>
        <taxon>Petromyzontidae</taxon>
        <taxon>Petromyzon</taxon>
    </lineage>
</organism>
<dbReference type="InterPro" id="IPR003888">
    <property type="entry name" value="FYrich_N"/>
</dbReference>
<dbReference type="PROSITE" id="PS51543">
    <property type="entry name" value="FYRC"/>
    <property type="match status" value="1"/>
</dbReference>
<dbReference type="Proteomes" id="UP001318040">
    <property type="component" value="Chromosome 32"/>
</dbReference>
<feature type="region of interest" description="Disordered" evidence="4">
    <location>
        <begin position="248"/>
        <end position="302"/>
    </location>
</feature>
<dbReference type="PROSITE" id="PS51542">
    <property type="entry name" value="FYRN"/>
    <property type="match status" value="1"/>
</dbReference>
<evidence type="ECO:0000256" key="1">
    <source>
        <dbReference type="ARBA" id="ARBA00004123"/>
    </source>
</evidence>
<feature type="compositionally biased region" description="Low complexity" evidence="4">
    <location>
        <begin position="619"/>
        <end position="632"/>
    </location>
</feature>
<dbReference type="InterPro" id="IPR007759">
    <property type="entry name" value="Asxl_HARE-HTH"/>
</dbReference>
<dbReference type="PROSITE" id="PS51913">
    <property type="entry name" value="HTH_HARE"/>
    <property type="match status" value="1"/>
</dbReference>
<reference evidence="7" key="1">
    <citation type="submission" date="2025-08" db="UniProtKB">
        <authorList>
            <consortium name="RefSeq"/>
        </authorList>
    </citation>
    <scope>IDENTIFICATION</scope>
    <source>
        <tissue evidence="7">Sperm</tissue>
    </source>
</reference>
<dbReference type="RefSeq" id="XP_032820618.1">
    <property type="nucleotide sequence ID" value="XM_032964727.1"/>
</dbReference>
<evidence type="ECO:0000256" key="3">
    <source>
        <dbReference type="ARBA" id="ARBA00023242"/>
    </source>
</evidence>
<sequence>MHSSLEFETEPVRKSPMIHGKEQTRASMMQMASMGSHSPSSPLSPLAEVASAAPPLLAVLEPGVDADLPGGLSLFPSLDSVAGMAASHEHADGDSPNDPPEKTNMTWLDAAQLVLEEAGKPLHIKEIKQRVLEAGLVQSSSKSSLEAVMYRETQKGSRRFKRIENRNGVFALLTPAERQQQLLHCYSATAATCAGRAFALPALHTSSPSTAPARLAQALPAPNPRGAPSPSASASACVTGGAGAVAVSSSSPRTALSPGRGLGGPPPLGGARAPPGGGGGGGAGLGAGAAASQRSKARRLARRNAVSERYRIKYQRLRRLVRTTIFENAALCDELARVEGCLAGAKEQRRVLLKRFLQYQALYEGTDPAASASPTGVTVGGPGAAAPPSAHSPPTTVGLPPSVATTAAVVPALDDPPAKKPKRAKKERTKERSREDDEKGSKGKASKRRKGGEGPTRRLVQPIPLDQMGRPIFPIALGDLTIYSLGEIITDRPGFHDEGHIYPVGFCSTRTAGSLRHCELTCLYTCQIKDGGFGPQFEIVPEDDPQNPIVASSASACYANLMRATLAARGKSVPAVSSSGPEFFGFSHPSVQHLIQSCPGARKCSSYKWVRFEVCRASPGARSSGSSRPAGGMRTLGVPPQEREEGEITTHVGASMRLHVSAEDSISSLRSLLATAGHSTALLCMTPSSQPPPSPQRHPPSSSPRVFAPAKPSE</sequence>
<dbReference type="Pfam" id="PF05965">
    <property type="entry name" value="FYRC"/>
    <property type="match status" value="1"/>
</dbReference>
<feature type="compositionally biased region" description="Gly residues" evidence="4">
    <location>
        <begin position="275"/>
        <end position="287"/>
    </location>
</feature>
<keyword evidence="6" id="KW-1185">Reference proteome</keyword>
<feature type="compositionally biased region" description="Basic and acidic residues" evidence="4">
    <location>
        <begin position="428"/>
        <end position="441"/>
    </location>
</feature>
<feature type="region of interest" description="Disordered" evidence="4">
    <location>
        <begin position="619"/>
        <end position="641"/>
    </location>
</feature>
<keyword evidence="2" id="KW-0804">Transcription</keyword>
<dbReference type="Pfam" id="PF05964">
    <property type="entry name" value="FYRN"/>
    <property type="match status" value="1"/>
</dbReference>
<dbReference type="SMART" id="SM00542">
    <property type="entry name" value="FYRC"/>
    <property type="match status" value="1"/>
</dbReference>
<name>A0AAJ7TMB7_PETMA</name>
<dbReference type="SMART" id="SM00541">
    <property type="entry name" value="FYRN"/>
    <property type="match status" value="1"/>
</dbReference>
<dbReference type="GO" id="GO:0006355">
    <property type="term" value="P:regulation of DNA-templated transcription"/>
    <property type="evidence" value="ECO:0007669"/>
    <property type="project" value="InterPro"/>
</dbReference>
<evidence type="ECO:0000256" key="4">
    <source>
        <dbReference type="SAM" id="MobiDB-lite"/>
    </source>
</evidence>
<evidence type="ECO:0000313" key="7">
    <source>
        <dbReference type="RefSeq" id="XP_032820618.1"/>
    </source>
</evidence>
<evidence type="ECO:0000259" key="5">
    <source>
        <dbReference type="PROSITE" id="PS51913"/>
    </source>
</evidence>